<proteinExistence type="predicted"/>
<reference evidence="1 2" key="1">
    <citation type="submission" date="2019-10" db="EMBL/GenBank/DDBJ databases">
        <title>Genome diversity of Sutterella seckii.</title>
        <authorList>
            <person name="Chaplin A.V."/>
            <person name="Sokolova S.R."/>
            <person name="Mosin K.A."/>
            <person name="Ivanova E.L."/>
            <person name="Kochetkova T.O."/>
            <person name="Goltsov A.Y."/>
            <person name="Trofimov D.Y."/>
            <person name="Efimov B.A."/>
        </authorList>
    </citation>
    <scope>NUCLEOTIDE SEQUENCE [LARGE SCALE GENOMIC DNA]</scope>
    <source>
        <strain evidence="1 2">ASD393</strain>
    </source>
</reference>
<accession>A0A6I1ED03</accession>
<dbReference type="OrthoDB" id="9155163at2"/>
<sequence>MIDSIWRRAYDAWQKSGLTRRAFHQTHISTFFPEQPPCIWTLYKKFQQIERLIEAEAVSRIQNAGTVAVVELPAVPVHASKPSRISTIPKKPVPIVRPQRCSNRSAREVRLKLPNGTLLEFTSESPELLAIGMMQAAGGSS</sequence>
<dbReference type="EMBL" id="WEHX01000214">
    <property type="protein sequence ID" value="KAB7650377.1"/>
    <property type="molecule type" value="Genomic_DNA"/>
</dbReference>
<comment type="caution">
    <text evidence="1">The sequence shown here is derived from an EMBL/GenBank/DDBJ whole genome shotgun (WGS) entry which is preliminary data.</text>
</comment>
<evidence type="ECO:0000313" key="1">
    <source>
        <dbReference type="EMBL" id="KAB7650377.1"/>
    </source>
</evidence>
<organism evidence="1 2">
    <name type="scientific">Sutterella seckii</name>
    <dbReference type="NCBI Taxonomy" id="1944635"/>
    <lineage>
        <taxon>Bacteria</taxon>
        <taxon>Pseudomonadati</taxon>
        <taxon>Pseudomonadota</taxon>
        <taxon>Betaproteobacteria</taxon>
        <taxon>Burkholderiales</taxon>
        <taxon>Sutterellaceae</taxon>
        <taxon>Sutterella</taxon>
    </lineage>
</organism>
<protein>
    <submittedName>
        <fullName evidence="1">Uncharacterized protein</fullName>
    </submittedName>
</protein>
<gene>
    <name evidence="1" type="ORF">GBM95_11890</name>
</gene>
<dbReference type="AlphaFoldDB" id="A0A6I1ED03"/>
<name>A0A6I1ED03_9BURK</name>
<dbReference type="Proteomes" id="UP000430564">
    <property type="component" value="Unassembled WGS sequence"/>
</dbReference>
<dbReference type="RefSeq" id="WP_152159279.1">
    <property type="nucleotide sequence ID" value="NZ_WEHX01000214.1"/>
</dbReference>
<evidence type="ECO:0000313" key="2">
    <source>
        <dbReference type="Proteomes" id="UP000430564"/>
    </source>
</evidence>